<keyword evidence="1" id="KW-1133">Transmembrane helix</keyword>
<dbReference type="RefSeq" id="WP_191813601.1">
    <property type="nucleotide sequence ID" value="NZ_JACSQT010000004.1"/>
</dbReference>
<keyword evidence="3" id="KW-1185">Reference proteome</keyword>
<keyword evidence="1" id="KW-0812">Transmembrane</keyword>
<gene>
    <name evidence="2" type="ORF">H9655_10260</name>
</gene>
<comment type="caution">
    <text evidence="2">The sequence shown here is derived from an EMBL/GenBank/DDBJ whole genome shotgun (WGS) entry which is preliminary data.</text>
</comment>
<organism evidence="2 3">
    <name type="scientific">Cytobacillus stercorigallinarum</name>
    <dbReference type="NCBI Taxonomy" id="2762240"/>
    <lineage>
        <taxon>Bacteria</taxon>
        <taxon>Bacillati</taxon>
        <taxon>Bacillota</taxon>
        <taxon>Bacilli</taxon>
        <taxon>Bacillales</taxon>
        <taxon>Bacillaceae</taxon>
        <taxon>Cytobacillus</taxon>
    </lineage>
</organism>
<accession>A0ABR8QPE4</accession>
<name>A0ABR8QPE4_9BACI</name>
<proteinExistence type="predicted"/>
<dbReference type="EMBL" id="JACSQT010000004">
    <property type="protein sequence ID" value="MBD7937406.1"/>
    <property type="molecule type" value="Genomic_DNA"/>
</dbReference>
<reference evidence="2 3" key="1">
    <citation type="submission" date="2020-08" db="EMBL/GenBank/DDBJ databases">
        <title>A Genomic Blueprint of the Chicken Gut Microbiome.</title>
        <authorList>
            <person name="Gilroy R."/>
            <person name="Ravi A."/>
            <person name="Getino M."/>
            <person name="Pursley I."/>
            <person name="Horton D.L."/>
            <person name="Alikhan N.-F."/>
            <person name="Baker D."/>
            <person name="Gharbi K."/>
            <person name="Hall N."/>
            <person name="Watson M."/>
            <person name="Adriaenssens E.M."/>
            <person name="Foster-Nyarko E."/>
            <person name="Jarju S."/>
            <person name="Secka A."/>
            <person name="Antonio M."/>
            <person name="Oren A."/>
            <person name="Chaudhuri R."/>
            <person name="La Ragione R.M."/>
            <person name="Hildebrand F."/>
            <person name="Pallen M.J."/>
        </authorList>
    </citation>
    <scope>NUCLEOTIDE SEQUENCE [LARGE SCALE GENOMIC DNA]</scope>
    <source>
        <strain evidence="2 3">Sa5YUA1</strain>
    </source>
</reference>
<feature type="transmembrane region" description="Helical" evidence="1">
    <location>
        <begin position="109"/>
        <end position="132"/>
    </location>
</feature>
<sequence length="147" mass="16862">MTTFKKMNLLSLFYALIAYFPILLSSNVNRISRWTGINVSMVIIISNTLILIILLLGTAYIFHLTTKWLHHKKIRFFTSITWIPFFSILMLITALFLPFSMTIEAPNPVTSTIILICVMLYPIYILIVNGFIAMTQSSEQPLVDKVK</sequence>
<feature type="transmembrane region" description="Helical" evidence="1">
    <location>
        <begin position="74"/>
        <end position="97"/>
    </location>
</feature>
<evidence type="ECO:0000313" key="2">
    <source>
        <dbReference type="EMBL" id="MBD7937406.1"/>
    </source>
</evidence>
<evidence type="ECO:0000313" key="3">
    <source>
        <dbReference type="Proteomes" id="UP000657931"/>
    </source>
</evidence>
<protein>
    <submittedName>
        <fullName evidence="2">Uncharacterized protein</fullName>
    </submittedName>
</protein>
<dbReference type="Proteomes" id="UP000657931">
    <property type="component" value="Unassembled WGS sequence"/>
</dbReference>
<evidence type="ECO:0000256" key="1">
    <source>
        <dbReference type="SAM" id="Phobius"/>
    </source>
</evidence>
<keyword evidence="1" id="KW-0472">Membrane</keyword>
<feature type="transmembrane region" description="Helical" evidence="1">
    <location>
        <begin position="41"/>
        <end position="62"/>
    </location>
</feature>